<proteinExistence type="inferred from homology"/>
<keyword evidence="4 7" id="KW-0812">Transmembrane</keyword>
<comment type="subcellular location">
    <subcellularLocation>
        <location evidence="1">Membrane</location>
        <topology evidence="1">Multi-pass membrane protein</topology>
    </subcellularLocation>
</comment>
<evidence type="ECO:0000256" key="5">
    <source>
        <dbReference type="ARBA" id="ARBA00022989"/>
    </source>
</evidence>
<gene>
    <name evidence="9" type="ORF">HSCHL_1447</name>
</gene>
<reference evidence="9 10" key="1">
    <citation type="submission" date="2017-08" db="EMBL/GenBank/DDBJ databases">
        <title>Burning lignite coal seam in the remote Altai Mountains harbors a hydrogen-driven thermophilic microbial community.</title>
        <authorList>
            <person name="Kadnikov V.V."/>
            <person name="Mardanov A.V."/>
            <person name="Ivasenko D."/>
            <person name="Beletsky A.V."/>
            <person name="Karnachuk O.V."/>
            <person name="Ravin N.V."/>
        </authorList>
    </citation>
    <scope>NUCLEOTIDE SEQUENCE [LARGE SCALE GENOMIC DNA]</scope>
    <source>
        <strain evidence="9">AL33</strain>
    </source>
</reference>
<evidence type="ECO:0000313" key="10">
    <source>
        <dbReference type="Proteomes" id="UP000244180"/>
    </source>
</evidence>
<comment type="caution">
    <text evidence="9">The sequence shown here is derived from an EMBL/GenBank/DDBJ whole genome shotgun (WGS) entry which is preliminary data.</text>
</comment>
<dbReference type="PANTHER" id="PTHR30576">
    <property type="entry name" value="COLANIC BIOSYNTHESIS UDP-GLUCOSE LIPID CARRIER TRANSFERASE"/>
    <property type="match status" value="1"/>
</dbReference>
<dbReference type="AlphaFoldDB" id="A0A2T5GCA4"/>
<evidence type="ECO:0000313" key="9">
    <source>
        <dbReference type="EMBL" id="PTQ53819.1"/>
    </source>
</evidence>
<dbReference type="InterPro" id="IPR017475">
    <property type="entry name" value="EPS_sugar_tfrase"/>
</dbReference>
<feature type="domain" description="Bacterial sugar transferase" evidence="8">
    <location>
        <begin position="196"/>
        <end position="376"/>
    </location>
</feature>
<dbReference type="GO" id="GO:0016780">
    <property type="term" value="F:phosphotransferase activity, for other substituted phosphate groups"/>
    <property type="evidence" value="ECO:0007669"/>
    <property type="project" value="TreeGrafter"/>
</dbReference>
<sequence length="402" mass="45744">MLFSVYGLYSIARKSYGDIVFSLGIALALLQLMTMAATFLIREFAFPRSIFMIAFVLQWGLLSAWRYAVLRVRRAVHGEKRVLIIGDRERIERIGQKLLEGAIGWYRIRAALEPDHYEDRRDVVWDEIDTIVIGNGIDERLKAKIVEDAIRSHKHVMLAPDATDILFTRPQLMLIEDVPMVGLTDFGLTEEQKLIKRGLDIVLSLVGLIVALPLMLIIALMIKVTSEGPILYVQERVTEGGRTFKLYKFRTMVKDAEKLTGPVLATERDPRVTKVGRFLRVTRLDELPQLFNVLKGDMSFIGPRPERPHFVKQFEAQLPAYTYRHRVKAGITGLAQVVGRYATDVEDKVALDLYYIKNYSLLLDLKILMITLKVVLTKEAASGVKRKSIKTETLEQSGVNVR</sequence>
<evidence type="ECO:0000256" key="2">
    <source>
        <dbReference type="ARBA" id="ARBA00006464"/>
    </source>
</evidence>
<evidence type="ECO:0000256" key="1">
    <source>
        <dbReference type="ARBA" id="ARBA00004141"/>
    </source>
</evidence>
<protein>
    <submittedName>
        <fullName evidence="9">Putative undecaprenyl-phosphate N-acetylgalactosaminyl 1-phosphate transferase</fullName>
    </submittedName>
</protein>
<dbReference type="EMBL" id="PEBV01000010">
    <property type="protein sequence ID" value="PTQ53819.1"/>
    <property type="molecule type" value="Genomic_DNA"/>
</dbReference>
<accession>A0A2T5GCA4</accession>
<dbReference type="GO" id="GO:0016020">
    <property type="term" value="C:membrane"/>
    <property type="evidence" value="ECO:0007669"/>
    <property type="project" value="UniProtKB-SubCell"/>
</dbReference>
<evidence type="ECO:0000256" key="7">
    <source>
        <dbReference type="SAM" id="Phobius"/>
    </source>
</evidence>
<feature type="transmembrane region" description="Helical" evidence="7">
    <location>
        <begin position="201"/>
        <end position="222"/>
    </location>
</feature>
<feature type="transmembrane region" description="Helical" evidence="7">
    <location>
        <begin position="46"/>
        <end position="65"/>
    </location>
</feature>
<comment type="similarity">
    <text evidence="2">Belongs to the bacterial sugar transferase family.</text>
</comment>
<keyword evidence="5 7" id="KW-1133">Transmembrane helix</keyword>
<name>A0A2T5GCA4_HYDSH</name>
<organism evidence="9 10">
    <name type="scientific">Hydrogenibacillus schlegelii</name>
    <name type="common">Bacillus schlegelii</name>
    <dbReference type="NCBI Taxonomy" id="1484"/>
    <lineage>
        <taxon>Bacteria</taxon>
        <taxon>Bacillati</taxon>
        <taxon>Bacillota</taxon>
        <taxon>Bacilli</taxon>
        <taxon>Bacillales</taxon>
        <taxon>Bacillales Family X. Incertae Sedis</taxon>
        <taxon>Hydrogenibacillus</taxon>
    </lineage>
</organism>
<feature type="transmembrane region" description="Helical" evidence="7">
    <location>
        <begin position="20"/>
        <end position="40"/>
    </location>
</feature>
<dbReference type="NCBIfam" id="TIGR03025">
    <property type="entry name" value="EPS_sugtrans"/>
    <property type="match status" value="1"/>
</dbReference>
<evidence type="ECO:0000259" key="8">
    <source>
        <dbReference type="Pfam" id="PF02397"/>
    </source>
</evidence>
<evidence type="ECO:0000256" key="4">
    <source>
        <dbReference type="ARBA" id="ARBA00022692"/>
    </source>
</evidence>
<keyword evidence="6 7" id="KW-0472">Membrane</keyword>
<evidence type="ECO:0000256" key="6">
    <source>
        <dbReference type="ARBA" id="ARBA00023136"/>
    </source>
</evidence>
<keyword evidence="3 9" id="KW-0808">Transferase</keyword>
<evidence type="ECO:0000256" key="3">
    <source>
        <dbReference type="ARBA" id="ARBA00022679"/>
    </source>
</evidence>
<dbReference type="Proteomes" id="UP000244180">
    <property type="component" value="Unassembled WGS sequence"/>
</dbReference>
<dbReference type="InterPro" id="IPR003362">
    <property type="entry name" value="Bact_transf"/>
</dbReference>
<dbReference type="Pfam" id="PF02397">
    <property type="entry name" value="Bac_transf"/>
    <property type="match status" value="1"/>
</dbReference>
<dbReference type="PANTHER" id="PTHR30576:SF0">
    <property type="entry name" value="UNDECAPRENYL-PHOSPHATE N-ACETYLGALACTOSAMINYL 1-PHOSPHATE TRANSFERASE-RELATED"/>
    <property type="match status" value="1"/>
</dbReference>